<evidence type="ECO:0000259" key="1">
    <source>
        <dbReference type="PROSITE" id="PS50878"/>
    </source>
</evidence>
<dbReference type="Pfam" id="PF00078">
    <property type="entry name" value="RVT_1"/>
    <property type="match status" value="1"/>
</dbReference>
<keyword evidence="2" id="KW-0808">Transferase</keyword>
<sequence>MTEYEKIYQFESLYRAYKMAARSKRRKTEVIEFELDLAENLWTLHDELENRRYKTPAYHRFMIYDPKKREIQALSFRGRVVQHSLCDNVLKPHFEKRLIYDCAACRQGKGTHFAMNRLNEFLREFFKEHGTAGYFLKCDVRKYFDSIDHNAPKYLLRRYPDKDIKTFLYQIIDSFNGDTGKGLPMGNQSSQWFALYYLDRVDRIIKEKYRIKYYTRYMDDLILLHEDKAHLQSCLAEISEVAARELKIEFNEKTQIFPISEGVDYLGWHFYLTDTGKVIRRLRTSNKRRFKRRLKAFKERYRSGELDFDAIKQSLANYNGHLKHEHTWKLKTKVYSGFVLTKAPKNESDTNITGEKPVIDKKCE</sequence>
<comment type="caution">
    <text evidence="2">The sequence shown here is derived from an EMBL/GenBank/DDBJ whole genome shotgun (WGS) entry which is preliminary data.</text>
</comment>
<feature type="domain" description="Reverse transcriptase" evidence="1">
    <location>
        <begin position="1"/>
        <end position="270"/>
    </location>
</feature>
<dbReference type="PANTHER" id="PTHR34047">
    <property type="entry name" value="NUCLEAR INTRON MATURASE 1, MITOCHONDRIAL-RELATED"/>
    <property type="match status" value="1"/>
</dbReference>
<dbReference type="InterPro" id="IPR000477">
    <property type="entry name" value="RT_dom"/>
</dbReference>
<protein>
    <submittedName>
        <fullName evidence="2">RNA-directed DNA polymerase</fullName>
    </submittedName>
</protein>
<keyword evidence="2" id="KW-0548">Nucleotidyltransferase</keyword>
<gene>
    <name evidence="2" type="ORF">H8705_11710</name>
</gene>
<dbReference type="EMBL" id="JACRTD010000009">
    <property type="protein sequence ID" value="MBC8586247.1"/>
    <property type="molecule type" value="Genomic_DNA"/>
</dbReference>
<organism evidence="2 3">
    <name type="scientific">Youxingia wuxianensis</name>
    <dbReference type="NCBI Taxonomy" id="2763678"/>
    <lineage>
        <taxon>Bacteria</taxon>
        <taxon>Bacillati</taxon>
        <taxon>Bacillota</taxon>
        <taxon>Clostridia</taxon>
        <taxon>Eubacteriales</taxon>
        <taxon>Oscillospiraceae</taxon>
        <taxon>Youxingia</taxon>
    </lineage>
</organism>
<dbReference type="GO" id="GO:0003964">
    <property type="term" value="F:RNA-directed DNA polymerase activity"/>
    <property type="evidence" value="ECO:0007669"/>
    <property type="project" value="UniProtKB-KW"/>
</dbReference>
<name>A0A926ERR6_9FIRM</name>
<keyword evidence="2" id="KW-0695">RNA-directed DNA polymerase</keyword>
<accession>A0A926ERR6</accession>
<dbReference type="PROSITE" id="PS50878">
    <property type="entry name" value="RT_POL"/>
    <property type="match status" value="1"/>
</dbReference>
<evidence type="ECO:0000313" key="3">
    <source>
        <dbReference type="Proteomes" id="UP000623678"/>
    </source>
</evidence>
<dbReference type="CDD" id="cd01646">
    <property type="entry name" value="RT_Bac_retron_I"/>
    <property type="match status" value="1"/>
</dbReference>
<evidence type="ECO:0000313" key="2">
    <source>
        <dbReference type="EMBL" id="MBC8586247.1"/>
    </source>
</evidence>
<dbReference type="Proteomes" id="UP000623678">
    <property type="component" value="Unassembled WGS sequence"/>
</dbReference>
<keyword evidence="3" id="KW-1185">Reference proteome</keyword>
<dbReference type="InterPro" id="IPR043502">
    <property type="entry name" value="DNA/RNA_pol_sf"/>
</dbReference>
<dbReference type="SUPFAM" id="SSF56672">
    <property type="entry name" value="DNA/RNA polymerases"/>
    <property type="match status" value="1"/>
</dbReference>
<reference evidence="2" key="1">
    <citation type="submission" date="2020-08" db="EMBL/GenBank/DDBJ databases">
        <title>Genome public.</title>
        <authorList>
            <person name="Liu C."/>
            <person name="Sun Q."/>
        </authorList>
    </citation>
    <scope>NUCLEOTIDE SEQUENCE</scope>
    <source>
        <strain evidence="2">NSJ-64</strain>
    </source>
</reference>
<dbReference type="RefSeq" id="WP_262395970.1">
    <property type="nucleotide sequence ID" value="NZ_JACRTD010000009.1"/>
</dbReference>
<dbReference type="AlphaFoldDB" id="A0A926ERR6"/>
<proteinExistence type="predicted"/>
<dbReference type="PANTHER" id="PTHR34047:SF8">
    <property type="entry name" value="PROTEIN YKFC"/>
    <property type="match status" value="1"/>
</dbReference>
<dbReference type="InterPro" id="IPR051083">
    <property type="entry name" value="GrpII_Intron_Splice-Mob/Def"/>
</dbReference>